<name>A0A1Y0I849_9GAMM</name>
<dbReference type="Proteomes" id="UP000196027">
    <property type="component" value="Chromosome"/>
</dbReference>
<reference evidence="1 2" key="1">
    <citation type="submission" date="2017-05" db="EMBL/GenBank/DDBJ databases">
        <title>Genomic insights into alkan degradation activity of Oleiphilus messinensis.</title>
        <authorList>
            <person name="Kozyavkin S.A."/>
            <person name="Slesarev A.I."/>
            <person name="Golyshin P.N."/>
            <person name="Korzhenkov A."/>
            <person name="Golyshina O.N."/>
            <person name="Toshchakov S.V."/>
        </authorList>
    </citation>
    <scope>NUCLEOTIDE SEQUENCE [LARGE SCALE GENOMIC DNA]</scope>
    <source>
        <strain evidence="1 2">ME102</strain>
    </source>
</reference>
<protein>
    <submittedName>
        <fullName evidence="1">Uncharacterized protein</fullName>
    </submittedName>
</protein>
<accession>A0A1Y0I849</accession>
<organism evidence="1 2">
    <name type="scientific">Oleiphilus messinensis</name>
    <dbReference type="NCBI Taxonomy" id="141451"/>
    <lineage>
        <taxon>Bacteria</taxon>
        <taxon>Pseudomonadati</taxon>
        <taxon>Pseudomonadota</taxon>
        <taxon>Gammaproteobacteria</taxon>
        <taxon>Oceanospirillales</taxon>
        <taxon>Oleiphilaceae</taxon>
        <taxon>Oleiphilus</taxon>
    </lineage>
</organism>
<sequence>MPVKYRRIVLSLCGVFSRIMAYLRHFVRGYCRFCSNLRWTCAYGCAQFLSFTLGYAVVVVSTAPTQLL</sequence>
<dbReference type="KEGG" id="ome:OLMES_2306"/>
<gene>
    <name evidence="1" type="ORF">OLMES_2306</name>
</gene>
<dbReference type="AlphaFoldDB" id="A0A1Y0I849"/>
<evidence type="ECO:0000313" key="2">
    <source>
        <dbReference type="Proteomes" id="UP000196027"/>
    </source>
</evidence>
<evidence type="ECO:0000313" key="1">
    <source>
        <dbReference type="EMBL" id="ARU56369.1"/>
    </source>
</evidence>
<keyword evidence="2" id="KW-1185">Reference proteome</keyword>
<dbReference type="EMBL" id="CP021425">
    <property type="protein sequence ID" value="ARU56369.1"/>
    <property type="molecule type" value="Genomic_DNA"/>
</dbReference>
<proteinExistence type="predicted"/>